<evidence type="ECO:0000256" key="5">
    <source>
        <dbReference type="ARBA" id="ARBA00022598"/>
    </source>
</evidence>
<keyword evidence="7 11" id="KW-0658">Purine biosynthesis</keyword>
<evidence type="ECO:0000256" key="3">
    <source>
        <dbReference type="ARBA" id="ARBA00012217"/>
    </source>
</evidence>
<dbReference type="GO" id="GO:0009236">
    <property type="term" value="P:cobalamin biosynthetic process"/>
    <property type="evidence" value="ECO:0007669"/>
    <property type="project" value="InterPro"/>
</dbReference>
<dbReference type="PROSITE" id="PS01058">
    <property type="entry name" value="SAICAR_SYNTHETASE_2"/>
    <property type="match status" value="1"/>
</dbReference>
<dbReference type="eggNOG" id="COG0152">
    <property type="taxonomic scope" value="Bacteria"/>
</dbReference>
<evidence type="ECO:0000256" key="11">
    <source>
        <dbReference type="HAMAP-Rule" id="MF_00137"/>
    </source>
</evidence>
<dbReference type="SUPFAM" id="SSF56104">
    <property type="entry name" value="SAICAR synthase-like"/>
    <property type="match status" value="1"/>
</dbReference>
<evidence type="ECO:0000256" key="4">
    <source>
        <dbReference type="ARBA" id="ARBA00016460"/>
    </source>
</evidence>
<protein>
    <recommendedName>
        <fullName evidence="4 11">Phosphoribosylaminoimidazole-succinocarboxamide synthase</fullName>
        <ecNumber evidence="3 11">6.3.2.6</ecNumber>
    </recommendedName>
    <alternativeName>
        <fullName evidence="9 11">SAICAR synthetase</fullName>
    </alternativeName>
</protein>
<dbReference type="NCBIfam" id="TIGR00081">
    <property type="entry name" value="purC"/>
    <property type="match status" value="1"/>
</dbReference>
<accession>T0BK49</accession>
<dbReference type="FunFam" id="3.30.470.20:FF:000006">
    <property type="entry name" value="Phosphoribosylaminoimidazole-succinocarboxamide synthase"/>
    <property type="match status" value="1"/>
</dbReference>
<name>T0BK49_ALIAG</name>
<feature type="domain" description="SAICAR synthetase/ADE2 N-terminal" evidence="12">
    <location>
        <begin position="6"/>
        <end position="232"/>
    </location>
</feature>
<keyword evidence="14" id="KW-1185">Reference proteome</keyword>
<evidence type="ECO:0000256" key="6">
    <source>
        <dbReference type="ARBA" id="ARBA00022741"/>
    </source>
</evidence>
<evidence type="ECO:0000256" key="7">
    <source>
        <dbReference type="ARBA" id="ARBA00022755"/>
    </source>
</evidence>
<evidence type="ECO:0000259" key="12">
    <source>
        <dbReference type="Pfam" id="PF01259"/>
    </source>
</evidence>
<dbReference type="HAMAP" id="MF_00137">
    <property type="entry name" value="SAICAR_synth"/>
    <property type="match status" value="1"/>
</dbReference>
<dbReference type="EMBL" id="CP080467">
    <property type="protein sequence ID" value="UNO49726.1"/>
    <property type="molecule type" value="Genomic_DNA"/>
</dbReference>
<proteinExistence type="inferred from homology"/>
<dbReference type="AlphaFoldDB" id="T0BK49"/>
<dbReference type="GO" id="GO:0006189">
    <property type="term" value="P:'de novo' IMP biosynthetic process"/>
    <property type="evidence" value="ECO:0007669"/>
    <property type="project" value="UniProtKB-UniRule"/>
</dbReference>
<dbReference type="GO" id="GO:0004639">
    <property type="term" value="F:phosphoribosylaminoimidazolesuccinocarboxamide synthase activity"/>
    <property type="evidence" value="ECO:0007669"/>
    <property type="project" value="UniProtKB-UniRule"/>
</dbReference>
<evidence type="ECO:0000313" key="13">
    <source>
        <dbReference type="EMBL" id="UNO49726.1"/>
    </source>
</evidence>
<dbReference type="InterPro" id="IPR033934">
    <property type="entry name" value="SAICAR_synt_PurC"/>
</dbReference>
<keyword evidence="5 11" id="KW-0436">Ligase</keyword>
<gene>
    <name evidence="11" type="primary">purC</name>
    <name evidence="13" type="ORF">K1I37_04110</name>
</gene>
<dbReference type="OrthoDB" id="9801549at2"/>
<evidence type="ECO:0000256" key="10">
    <source>
        <dbReference type="ARBA" id="ARBA00048475"/>
    </source>
</evidence>
<organism evidence="13 14">
    <name type="scientific">Alicyclobacillus acidoterrestris (strain ATCC 49025 / DSM 3922 / CIP 106132 / NCIMB 13137 / GD3B)</name>
    <dbReference type="NCBI Taxonomy" id="1356854"/>
    <lineage>
        <taxon>Bacteria</taxon>
        <taxon>Bacillati</taxon>
        <taxon>Bacillota</taxon>
        <taxon>Bacilli</taxon>
        <taxon>Bacillales</taxon>
        <taxon>Alicyclobacillaceae</taxon>
        <taxon>Alicyclobacillus</taxon>
    </lineage>
</organism>
<dbReference type="GO" id="GO:0005524">
    <property type="term" value="F:ATP binding"/>
    <property type="evidence" value="ECO:0007669"/>
    <property type="project" value="UniProtKB-KW"/>
</dbReference>
<evidence type="ECO:0000256" key="8">
    <source>
        <dbReference type="ARBA" id="ARBA00022840"/>
    </source>
</evidence>
<keyword evidence="6 11" id="KW-0547">Nucleotide-binding</keyword>
<comment type="pathway">
    <text evidence="1 11">Purine metabolism; IMP biosynthesis via de novo pathway; 5-amino-1-(5-phospho-D-ribosyl)imidazole-4-carboxamide from 5-amino-1-(5-phospho-D-ribosyl)imidazole-4-carboxylate: step 1/2.</text>
</comment>
<accession>A0A9E6ZLC3</accession>
<reference evidence="14" key="1">
    <citation type="journal article" date="2022" name="G3 (Bethesda)">
        <title>Unveiling the complete genome sequence of Alicyclobacillus acidoterrestris DSM 3922T, a taint-producing strain.</title>
        <authorList>
            <person name="Leonardo I.C."/>
            <person name="Barreto Crespo M.T."/>
            <person name="Gaspar F.B."/>
        </authorList>
    </citation>
    <scope>NUCLEOTIDE SEQUENCE [LARGE SCALE GENOMIC DNA]</scope>
    <source>
        <strain evidence="14">DSM 3922</strain>
    </source>
</reference>
<comment type="catalytic activity">
    <reaction evidence="10 11">
        <text>5-amino-1-(5-phospho-D-ribosyl)imidazole-4-carboxylate + L-aspartate + ATP = (2S)-2-[5-amino-1-(5-phospho-beta-D-ribosyl)imidazole-4-carboxamido]succinate + ADP + phosphate + 2 H(+)</text>
        <dbReference type="Rhea" id="RHEA:22628"/>
        <dbReference type="ChEBI" id="CHEBI:15378"/>
        <dbReference type="ChEBI" id="CHEBI:29991"/>
        <dbReference type="ChEBI" id="CHEBI:30616"/>
        <dbReference type="ChEBI" id="CHEBI:43474"/>
        <dbReference type="ChEBI" id="CHEBI:58443"/>
        <dbReference type="ChEBI" id="CHEBI:77657"/>
        <dbReference type="ChEBI" id="CHEBI:456216"/>
        <dbReference type="EC" id="6.3.2.6"/>
    </reaction>
</comment>
<evidence type="ECO:0000256" key="2">
    <source>
        <dbReference type="ARBA" id="ARBA00010190"/>
    </source>
</evidence>
<comment type="similarity">
    <text evidence="2 11">Belongs to the SAICAR synthetase family.</text>
</comment>
<dbReference type="Pfam" id="PF01259">
    <property type="entry name" value="SAICAR_synt"/>
    <property type="match status" value="1"/>
</dbReference>
<dbReference type="InterPro" id="IPR028923">
    <property type="entry name" value="SAICAR_synt/ADE2_N"/>
</dbReference>
<dbReference type="EC" id="6.3.2.6" evidence="3 11"/>
<dbReference type="CDD" id="cd01415">
    <property type="entry name" value="SAICAR_synt_PurC"/>
    <property type="match status" value="1"/>
</dbReference>
<evidence type="ECO:0000313" key="14">
    <source>
        <dbReference type="Proteomes" id="UP000829401"/>
    </source>
</evidence>
<sequence length="237" mass="26347">MTVETLLYEGKAKKVYATDKADVVKVSYKDDATAFNGVKRGQIVGKGAINNQMSNLLFAYLSENGVPTHLIEQISERETLVKKVDIVPIEVVVRNLAAGSFSKRLGVPESTPLPRPIVEFYLKDDELGDPLITDDHALALNLATASELDALRAQALRINELLQAKFAACQLILVDFKLEFGKTSDGDIVLADEISPDTCRLWDMETRKKLDKDRFRQDLGNVEDAYQEVYARITAIS</sequence>
<dbReference type="KEGG" id="aaco:K1I37_04110"/>
<evidence type="ECO:0000256" key="9">
    <source>
        <dbReference type="ARBA" id="ARBA00030409"/>
    </source>
</evidence>
<evidence type="ECO:0000256" key="1">
    <source>
        <dbReference type="ARBA" id="ARBA00004672"/>
    </source>
</evidence>
<dbReference type="RefSeq" id="WP_021298679.1">
    <property type="nucleotide sequence ID" value="NZ_AURB01000201.1"/>
</dbReference>
<dbReference type="PANTHER" id="PTHR43599:SF3">
    <property type="entry name" value="SI:DKEY-6E2.2"/>
    <property type="match status" value="1"/>
</dbReference>
<dbReference type="Gene3D" id="3.30.470.20">
    <property type="entry name" value="ATP-grasp fold, B domain"/>
    <property type="match status" value="1"/>
</dbReference>
<dbReference type="PROSITE" id="PS01057">
    <property type="entry name" value="SAICAR_SYNTHETASE_1"/>
    <property type="match status" value="1"/>
</dbReference>
<dbReference type="InterPro" id="IPR050089">
    <property type="entry name" value="SAICAR_synthetase"/>
</dbReference>
<dbReference type="STRING" id="1356854.N007_17705"/>
<dbReference type="InterPro" id="IPR018236">
    <property type="entry name" value="SAICAR_synthetase_CS"/>
</dbReference>
<dbReference type="InterPro" id="IPR001636">
    <property type="entry name" value="SAICAR_synth"/>
</dbReference>
<dbReference type="Proteomes" id="UP000829401">
    <property type="component" value="Chromosome"/>
</dbReference>
<keyword evidence="8 11" id="KW-0067">ATP-binding</keyword>
<dbReference type="Gene3D" id="3.30.200.20">
    <property type="entry name" value="Phosphorylase Kinase, domain 1"/>
    <property type="match status" value="1"/>
</dbReference>
<dbReference type="PANTHER" id="PTHR43599">
    <property type="entry name" value="MULTIFUNCTIONAL PROTEIN ADE2"/>
    <property type="match status" value="1"/>
</dbReference>